<dbReference type="EC" id="2.1.1.64" evidence="5"/>
<evidence type="ECO:0000313" key="6">
    <source>
        <dbReference type="Proteomes" id="UP001597013"/>
    </source>
</evidence>
<protein>
    <submittedName>
        <fullName evidence="5">Class I SAM-dependent methyltransferase</fullName>
        <ecNumber evidence="5">2.1.1.222</ecNumber>
        <ecNumber evidence="5">2.1.1.64</ecNumber>
    </submittedName>
</protein>
<gene>
    <name evidence="5" type="ORF">ACFQ1Q_07600</name>
</gene>
<dbReference type="GO" id="GO:0061542">
    <property type="term" value="F:3-demethylubiquinol 3-O-methyltransferase activity"/>
    <property type="evidence" value="ECO:0007669"/>
    <property type="project" value="UniProtKB-EC"/>
</dbReference>
<keyword evidence="3" id="KW-0949">S-adenosyl-L-methionine</keyword>
<proteinExistence type="predicted"/>
<keyword evidence="1 5" id="KW-0489">Methyltransferase</keyword>
<dbReference type="Gene3D" id="3.40.50.150">
    <property type="entry name" value="Vaccinia Virus protein VP39"/>
    <property type="match status" value="1"/>
</dbReference>
<reference evidence="6" key="1">
    <citation type="journal article" date="2019" name="Int. J. Syst. Evol. Microbiol.">
        <title>The Global Catalogue of Microorganisms (GCM) 10K type strain sequencing project: providing services to taxonomists for standard genome sequencing and annotation.</title>
        <authorList>
            <consortium name="The Broad Institute Genomics Platform"/>
            <consortium name="The Broad Institute Genome Sequencing Center for Infectious Disease"/>
            <person name="Wu L."/>
            <person name="Ma J."/>
        </authorList>
    </citation>
    <scope>NUCLEOTIDE SEQUENCE [LARGE SCALE GENOMIC DNA]</scope>
    <source>
        <strain evidence="6">CCUG 62215</strain>
    </source>
</reference>
<evidence type="ECO:0000313" key="5">
    <source>
        <dbReference type="EMBL" id="MFD1063107.1"/>
    </source>
</evidence>
<name>A0ABW3N5Y8_9FLAO</name>
<dbReference type="EMBL" id="JBHTJL010000009">
    <property type="protein sequence ID" value="MFD1063107.1"/>
    <property type="molecule type" value="Genomic_DNA"/>
</dbReference>
<dbReference type="PANTHER" id="PTHR43464:SF19">
    <property type="entry name" value="UBIQUINONE BIOSYNTHESIS O-METHYLTRANSFERASE, MITOCHONDRIAL"/>
    <property type="match status" value="1"/>
</dbReference>
<dbReference type="InterPro" id="IPR013216">
    <property type="entry name" value="Methyltransf_11"/>
</dbReference>
<comment type="caution">
    <text evidence="5">The sequence shown here is derived from an EMBL/GenBank/DDBJ whole genome shotgun (WGS) entry which is preliminary data.</text>
</comment>
<dbReference type="Pfam" id="PF08241">
    <property type="entry name" value="Methyltransf_11"/>
    <property type="match status" value="1"/>
</dbReference>
<dbReference type="PANTHER" id="PTHR43464">
    <property type="entry name" value="METHYLTRANSFERASE"/>
    <property type="match status" value="1"/>
</dbReference>
<dbReference type="SUPFAM" id="SSF53335">
    <property type="entry name" value="S-adenosyl-L-methionine-dependent methyltransferases"/>
    <property type="match status" value="1"/>
</dbReference>
<dbReference type="CDD" id="cd02440">
    <property type="entry name" value="AdoMet_MTases"/>
    <property type="match status" value="1"/>
</dbReference>
<dbReference type="InterPro" id="IPR029063">
    <property type="entry name" value="SAM-dependent_MTases_sf"/>
</dbReference>
<sequence length="196" mass="22593">MNYSQTEAILGKVDIYLIDQILKNRYAPNDSILDAGCGEGRNLRWFYVNNYKISGVDTDIERLENAKLMYPKSANNFQVGNLDALPYDENEFDHIICSAVLHFAESEKHFFMMFSELLRVLKPQGTLLIRMGSDIGLDGNVPYLKESQTNRAGTFFITRVHIENIRENYNIELIELVKTTNVEDKRAMTTLVMRKL</sequence>
<accession>A0ABW3N5Y8</accession>
<dbReference type="Proteomes" id="UP001597013">
    <property type="component" value="Unassembled WGS sequence"/>
</dbReference>
<feature type="domain" description="Methyltransferase type 11" evidence="4">
    <location>
        <begin position="33"/>
        <end position="129"/>
    </location>
</feature>
<dbReference type="EC" id="2.1.1.222" evidence="5"/>
<keyword evidence="6" id="KW-1185">Reference proteome</keyword>
<dbReference type="RefSeq" id="WP_386129568.1">
    <property type="nucleotide sequence ID" value="NZ_JBHTJL010000009.1"/>
</dbReference>
<evidence type="ECO:0000256" key="1">
    <source>
        <dbReference type="ARBA" id="ARBA00022603"/>
    </source>
</evidence>
<organism evidence="5 6">
    <name type="scientific">Winogradskyella litorisediminis</name>
    <dbReference type="NCBI Taxonomy" id="1156618"/>
    <lineage>
        <taxon>Bacteria</taxon>
        <taxon>Pseudomonadati</taxon>
        <taxon>Bacteroidota</taxon>
        <taxon>Flavobacteriia</taxon>
        <taxon>Flavobacteriales</taxon>
        <taxon>Flavobacteriaceae</taxon>
        <taxon>Winogradskyella</taxon>
    </lineage>
</organism>
<keyword evidence="2 5" id="KW-0808">Transferase</keyword>
<evidence type="ECO:0000256" key="2">
    <source>
        <dbReference type="ARBA" id="ARBA00022679"/>
    </source>
</evidence>
<evidence type="ECO:0000259" key="4">
    <source>
        <dbReference type="Pfam" id="PF08241"/>
    </source>
</evidence>
<dbReference type="GO" id="GO:0032259">
    <property type="term" value="P:methylation"/>
    <property type="evidence" value="ECO:0007669"/>
    <property type="project" value="UniProtKB-KW"/>
</dbReference>
<evidence type="ECO:0000256" key="3">
    <source>
        <dbReference type="ARBA" id="ARBA00022691"/>
    </source>
</evidence>
<dbReference type="GO" id="GO:0102208">
    <property type="term" value="F:2-polyprenyl-6-hydroxyphenol methylase activity"/>
    <property type="evidence" value="ECO:0007669"/>
    <property type="project" value="UniProtKB-EC"/>
</dbReference>